<evidence type="ECO:0000313" key="3">
    <source>
        <dbReference type="Proteomes" id="UP001222800"/>
    </source>
</evidence>
<dbReference type="EMBL" id="CP120733">
    <property type="protein sequence ID" value="WFD12218.1"/>
    <property type="molecule type" value="Genomic_DNA"/>
</dbReference>
<accession>A0ABY8EGZ6</accession>
<evidence type="ECO:0000256" key="1">
    <source>
        <dbReference type="SAM" id="MobiDB-lite"/>
    </source>
</evidence>
<feature type="region of interest" description="Disordered" evidence="1">
    <location>
        <begin position="460"/>
        <end position="502"/>
    </location>
</feature>
<gene>
    <name evidence="2" type="ORF">P4S50_09070</name>
</gene>
<proteinExistence type="predicted"/>
<organism evidence="2 3">
    <name type="scientific">Tepidibacter hydrothermalis</name>
    <dbReference type="NCBI Taxonomy" id="3036126"/>
    <lineage>
        <taxon>Bacteria</taxon>
        <taxon>Bacillati</taxon>
        <taxon>Bacillota</taxon>
        <taxon>Clostridia</taxon>
        <taxon>Peptostreptococcales</taxon>
        <taxon>Peptostreptococcaceae</taxon>
        <taxon>Tepidibacter</taxon>
    </lineage>
</organism>
<dbReference type="Proteomes" id="UP001222800">
    <property type="component" value="Chromosome"/>
</dbReference>
<reference evidence="2 3" key="1">
    <citation type="submission" date="2023-03" db="EMBL/GenBank/DDBJ databases">
        <title>Complete genome sequence of Tepidibacter sp. SWIR-1, isolated from a deep-sea hydrothermal vent.</title>
        <authorList>
            <person name="Li X."/>
        </authorList>
    </citation>
    <scope>NUCLEOTIDE SEQUENCE [LARGE SCALE GENOMIC DNA]</scope>
    <source>
        <strain evidence="2 3">SWIR-1</strain>
    </source>
</reference>
<feature type="compositionally biased region" description="Basic and acidic residues" evidence="1">
    <location>
        <begin position="467"/>
        <end position="484"/>
    </location>
</feature>
<keyword evidence="3" id="KW-1185">Reference proteome</keyword>
<dbReference type="InterPro" id="IPR021145">
    <property type="entry name" value="Portal_protein_SPP1_Gp6-like"/>
</dbReference>
<sequence length="502" mass="58074">MFEFLTIRSDEDLINNIVNEGAAAKITDEQFIELEIQRFKASKRRKEMIDGEKYHEGNHDILKRKRTIIGENGELTVVENLPNNRIVDNQYGKMVDQKKNYLLGQPIAFKTDNELYGKLLKKIFNKRFQRLIKNVGEDALNTGLGWLMPYYNEHGEFTFRRFKSYEIIPGWADTEHTILDYAIRIYEVIAYEGKQEKVIEKVEVYDENGIYRFIIEGSKLVPDEEPFSNYFTTIDEDGDQVIEQGWNWSKIPLIPWKYNSKEIPLIRKVKGLQDGLNTILSNFQNNMEEDARNTILILVNYDGENLGQFRKNLATYGAVKVKTVDGAAGDLKTLQVEVNADNYKAIIEIFKKAIIENAKGYDAKDDRLSGNPNQMNIQSMYSDIDLDANEMETEFQASFEELLWFVNVHLFNTGLGDYEGEEVEVIFNRDILINETEVIDNVNKSVSVLSDETLVANHPWVDDPQAELDRKDEQKQKEMDEYKDAFNPVNPNDNKSGDVDEE</sequence>
<dbReference type="Pfam" id="PF05133">
    <property type="entry name" value="SPP1_portal"/>
    <property type="match status" value="1"/>
</dbReference>
<evidence type="ECO:0000313" key="2">
    <source>
        <dbReference type="EMBL" id="WFD12218.1"/>
    </source>
</evidence>
<dbReference type="RefSeq" id="WP_277734531.1">
    <property type="nucleotide sequence ID" value="NZ_CP120733.1"/>
</dbReference>
<name>A0ABY8EGZ6_9FIRM</name>
<protein>
    <submittedName>
        <fullName evidence="2">Phage portal protein</fullName>
    </submittedName>
</protein>